<evidence type="ECO:0000256" key="1">
    <source>
        <dbReference type="ARBA" id="ARBA00022801"/>
    </source>
</evidence>
<dbReference type="PANTHER" id="PTHR11280">
    <property type="entry name" value="GLUCOSAMINE-6-PHOSPHATE ISOMERASE"/>
    <property type="match status" value="1"/>
</dbReference>
<comment type="function">
    <text evidence="2">Catalyzes the reversible isomerization-deamination of glucosamine 6-phosphate (GlcN6P) to form fructose 6-phosphate (Fru6P) and ammonium ion.</text>
</comment>
<gene>
    <name evidence="4" type="primary">gamA</name>
    <name evidence="2" type="synonym">nagB</name>
    <name evidence="4" type="ORF">GRO01_24240</name>
</gene>
<dbReference type="PANTHER" id="PTHR11280:SF5">
    <property type="entry name" value="GLUCOSAMINE-6-PHOSPHATE ISOMERASE"/>
    <property type="match status" value="1"/>
</dbReference>
<accession>A0A4Y3MCD3</accession>
<dbReference type="Gene3D" id="3.40.50.1360">
    <property type="match status" value="1"/>
</dbReference>
<reference evidence="4 5" key="1">
    <citation type="submission" date="2019-06" db="EMBL/GenBank/DDBJ databases">
        <title>Whole genome shotgun sequence of Gluconobacter roseus NBRC 3990.</title>
        <authorList>
            <person name="Hosoyama A."/>
            <person name="Uohara A."/>
            <person name="Ohji S."/>
            <person name="Ichikawa N."/>
        </authorList>
    </citation>
    <scope>NUCLEOTIDE SEQUENCE [LARGE SCALE GENOMIC DNA]</scope>
    <source>
        <strain evidence="4 5">NBRC 3990</strain>
    </source>
</reference>
<protein>
    <recommendedName>
        <fullName evidence="2">Glucosamine-6-phosphate deaminase</fullName>
        <ecNumber evidence="2">3.5.99.6</ecNumber>
    </recommendedName>
    <alternativeName>
        <fullName evidence="2">GlcN6P deaminase</fullName>
        <shortName evidence="2">GNPDA</shortName>
    </alternativeName>
    <alternativeName>
        <fullName evidence="2">Glucosamine-6-phosphate isomerase</fullName>
    </alternativeName>
</protein>
<keyword evidence="2" id="KW-0119">Carbohydrate metabolism</keyword>
<dbReference type="CDD" id="cd01399">
    <property type="entry name" value="GlcN6P_deaminase"/>
    <property type="match status" value="1"/>
</dbReference>
<comment type="caution">
    <text evidence="2">Lacks conserved residue(s) required for the propagation of feature annotation.</text>
</comment>
<sequence>MNIIVTDHPDQAFQRTAGIIADEIRSSSTPVLGLATGRTMESIYRLLVQQYEAGMLDFSGATSFNLDEYVGLSAADPNSYSHYMREHLFAHVNMPDGKAHVPDGVAADLDAECARYEAIIRASGGIGLQLLGIGETGHIGFNEPPSAFDSRTRVVHLDEVTRRQNSGMFGNDPERVPERALTMGVGTILEARHLLLVAVGDGKAAIINDALNGPISEDVSATAIRFHDNVTVILDRAAASIWAQNRS</sequence>
<organism evidence="4 5">
    <name type="scientific">Gluconobacter roseus NBRC 3990</name>
    <dbReference type="NCBI Taxonomy" id="1307950"/>
    <lineage>
        <taxon>Bacteria</taxon>
        <taxon>Pseudomonadati</taxon>
        <taxon>Pseudomonadota</taxon>
        <taxon>Alphaproteobacteria</taxon>
        <taxon>Acetobacterales</taxon>
        <taxon>Acetobacteraceae</taxon>
        <taxon>Gluconobacter</taxon>
    </lineage>
</organism>
<dbReference type="InterPro" id="IPR037171">
    <property type="entry name" value="NagB/RpiA_transferase-like"/>
</dbReference>
<dbReference type="HAMAP" id="MF_01241">
    <property type="entry name" value="GlcN6P_deamin"/>
    <property type="match status" value="1"/>
</dbReference>
<dbReference type="GO" id="GO:0005975">
    <property type="term" value="P:carbohydrate metabolic process"/>
    <property type="evidence" value="ECO:0007669"/>
    <property type="project" value="InterPro"/>
</dbReference>
<dbReference type="EMBL" id="BJLY01000005">
    <property type="protein sequence ID" value="GEB04848.1"/>
    <property type="molecule type" value="Genomic_DNA"/>
</dbReference>
<dbReference type="EC" id="3.5.99.6" evidence="2"/>
<dbReference type="InterPro" id="IPR006148">
    <property type="entry name" value="Glc/Gal-6P_isomerase"/>
</dbReference>
<feature type="active site" description="Proton acceptor; for ring-opening step" evidence="2">
    <location>
        <position position="138"/>
    </location>
</feature>
<evidence type="ECO:0000256" key="2">
    <source>
        <dbReference type="HAMAP-Rule" id="MF_01241"/>
    </source>
</evidence>
<feature type="active site" description="Proton acceptor; for enolization step" evidence="2">
    <location>
        <position position="67"/>
    </location>
</feature>
<dbReference type="NCBIfam" id="TIGR00502">
    <property type="entry name" value="nagB"/>
    <property type="match status" value="1"/>
</dbReference>
<feature type="active site" description="For ring-opening step" evidence="2">
    <location>
        <position position="143"/>
    </location>
</feature>
<evidence type="ECO:0000313" key="5">
    <source>
        <dbReference type="Proteomes" id="UP000320772"/>
    </source>
</evidence>
<keyword evidence="5" id="KW-1185">Reference proteome</keyword>
<proteinExistence type="inferred from homology"/>
<dbReference type="InterPro" id="IPR004547">
    <property type="entry name" value="Glucosamine6P_isomerase"/>
</dbReference>
<dbReference type="GO" id="GO:0019262">
    <property type="term" value="P:N-acetylneuraminate catabolic process"/>
    <property type="evidence" value="ECO:0007669"/>
    <property type="project" value="UniProtKB-UniRule"/>
</dbReference>
<evidence type="ECO:0000313" key="4">
    <source>
        <dbReference type="EMBL" id="GEB04848.1"/>
    </source>
</evidence>
<dbReference type="STRING" id="586239.AD943_01065"/>
<dbReference type="GO" id="GO:0006043">
    <property type="term" value="P:glucosamine catabolic process"/>
    <property type="evidence" value="ECO:0007669"/>
    <property type="project" value="TreeGrafter"/>
</dbReference>
<dbReference type="SUPFAM" id="SSF100950">
    <property type="entry name" value="NagB/RpiA/CoA transferase-like"/>
    <property type="match status" value="1"/>
</dbReference>
<name>A0A4Y3MCD3_9PROT</name>
<dbReference type="Pfam" id="PF01182">
    <property type="entry name" value="Glucosamine_iso"/>
    <property type="match status" value="1"/>
</dbReference>
<comment type="pathway">
    <text evidence="2">Amino-sugar metabolism; N-acetylneuraminate degradation; D-fructose 6-phosphate from N-acetylneuraminate: step 5/5.</text>
</comment>
<keyword evidence="1 2" id="KW-0378">Hydrolase</keyword>
<dbReference type="AlphaFoldDB" id="A0A4Y3MCD3"/>
<comment type="caution">
    <text evidence="4">The sequence shown here is derived from an EMBL/GenBank/DDBJ whole genome shotgun (WGS) entry which is preliminary data.</text>
</comment>
<comment type="catalytic activity">
    <reaction evidence="2">
        <text>alpha-D-glucosamine 6-phosphate + H2O = beta-D-fructose 6-phosphate + NH4(+)</text>
        <dbReference type="Rhea" id="RHEA:12172"/>
        <dbReference type="ChEBI" id="CHEBI:15377"/>
        <dbReference type="ChEBI" id="CHEBI:28938"/>
        <dbReference type="ChEBI" id="CHEBI:57634"/>
        <dbReference type="ChEBI" id="CHEBI:75989"/>
        <dbReference type="EC" id="3.5.99.6"/>
    </reaction>
</comment>
<dbReference type="GO" id="GO:0006046">
    <property type="term" value="P:N-acetylglucosamine catabolic process"/>
    <property type="evidence" value="ECO:0007669"/>
    <property type="project" value="UniProtKB-UniRule"/>
</dbReference>
<comment type="similarity">
    <text evidence="2">Belongs to the glucosamine/galactosamine-6-phosphate isomerase family. NagB subfamily.</text>
</comment>
<dbReference type="GO" id="GO:0042802">
    <property type="term" value="F:identical protein binding"/>
    <property type="evidence" value="ECO:0007669"/>
    <property type="project" value="TreeGrafter"/>
</dbReference>
<evidence type="ECO:0000259" key="3">
    <source>
        <dbReference type="Pfam" id="PF01182"/>
    </source>
</evidence>
<dbReference type="UniPathway" id="UPA00629">
    <property type="reaction ID" value="UER00684"/>
</dbReference>
<dbReference type="GO" id="GO:0004342">
    <property type="term" value="F:glucosamine-6-phosphate deaminase activity"/>
    <property type="evidence" value="ECO:0007669"/>
    <property type="project" value="UniProtKB-UniRule"/>
</dbReference>
<dbReference type="GO" id="GO:0005737">
    <property type="term" value="C:cytoplasm"/>
    <property type="evidence" value="ECO:0007669"/>
    <property type="project" value="TreeGrafter"/>
</dbReference>
<dbReference type="RefSeq" id="WP_062507189.1">
    <property type="nucleotide sequence ID" value="NZ_BAQZ01000019.1"/>
</dbReference>
<dbReference type="Proteomes" id="UP000320772">
    <property type="component" value="Unassembled WGS sequence"/>
</dbReference>
<feature type="domain" description="Glucosamine/galactosamine-6-phosphate isomerase" evidence="3">
    <location>
        <begin position="11"/>
        <end position="227"/>
    </location>
</feature>